<feature type="chain" id="PRO_5025474498" evidence="12">
    <location>
        <begin position="34"/>
        <end position="1078"/>
    </location>
</feature>
<keyword evidence="3 11" id="KW-1134">Transmembrane beta strand</keyword>
<proteinExistence type="inferred from homology"/>
<dbReference type="InterPro" id="IPR023996">
    <property type="entry name" value="TonB-dep_OMP_SusC/RagA"/>
</dbReference>
<evidence type="ECO:0000256" key="6">
    <source>
        <dbReference type="ARBA" id="ARBA00023004"/>
    </source>
</evidence>
<keyword evidence="5 11" id="KW-0812">Transmembrane</keyword>
<accession>A0A6B3M0K0</accession>
<dbReference type="AlphaFoldDB" id="A0A6B3M0K0"/>
<keyword evidence="6" id="KW-0408">Iron</keyword>
<evidence type="ECO:0000256" key="9">
    <source>
        <dbReference type="ARBA" id="ARBA00023136"/>
    </source>
</evidence>
<keyword evidence="4" id="KW-0410">Iron transport</keyword>
<dbReference type="GO" id="GO:0006826">
    <property type="term" value="P:iron ion transport"/>
    <property type="evidence" value="ECO:0007669"/>
    <property type="project" value="UniProtKB-KW"/>
</dbReference>
<comment type="subcellular location">
    <subcellularLocation>
        <location evidence="1 11">Cell outer membrane</location>
        <topology evidence="1 11">Multi-pass membrane protein</topology>
    </subcellularLocation>
</comment>
<dbReference type="InterPro" id="IPR023997">
    <property type="entry name" value="TonB-dep_OMP_SusC/RagA_CS"/>
</dbReference>
<dbReference type="Gene3D" id="2.40.170.20">
    <property type="entry name" value="TonB-dependent receptor, beta-barrel domain"/>
    <property type="match status" value="1"/>
</dbReference>
<keyword evidence="2 11" id="KW-0813">Transport</keyword>
<comment type="caution">
    <text evidence="14">The sequence shown here is derived from an EMBL/GenBank/DDBJ whole genome shotgun (WGS) entry which is preliminary data.</text>
</comment>
<sequence length="1078" mass="117691">MEKLLLPPKKSRKSFKKTLWLCSCLLLAGNGLAADAVASPVYVQTPQTQKVTVKGKVIAGDDGSTLPGVTILANQQPVGVTNVEGAFTVNVEVGTVLSFRFVGYQQQNVTITKAEENLAVTLSLDSKQLSEVVVTALGIKREEKALGYSVTQVKGEELTKAISNNWTDALSGKVAGVNMVKSGGGPAGSNKIILRGENSLGSSSEALIVVDGVIMNKPAVSTGSGSYLSSDNPVDFGNGLNDINPDDIESVSVLKGPGAAALYGARGANGAIIITTKSGKANKKGIGVTINSNTTVSTVSRWPDYQYEYGQGTGGQDLWYSYLNTEDGASTRSTSSAWGPRFNGQSYYQYDPVTGTTGATRTPWVPYKNNRKDYFEAASTFTNSVSIEGGSDKTSTRLSYTNLQNNWIVPNTGYSRNTVALSVNHKVTDKLEIASKINYTNNKSDNLPSTGYNNHTIMYFIRGLSPNLDLNWFKPYWLPGREGVEQNTPFSSILDNPYLQAYEMLNKSSRNGLVGNISATYNFTNDLSLMVRSSLDLSQDSRSQQRPWDTQKFPEGMYRTQNIYGREVTNDFLVRYNREISSKFEAGLSVGGSRMANIYNRDELRADKLTYPGIYSFANSKESPVAYPRRMEYAVNSLYGLAQLSYDNVLFLDFTARNDWTSTLATPETAKNTSFFYPSVNVSAVISDMFQMPNSISFIKARGSWSQVGSGGTDPYLTSYTYTVQEGFPSGLGNPRAIANSELKPLLTTSVEFGLDLRLLKNRLGLDIAVYQNDTRDQILRAPVDKSTGYSEVVINAGKVRNQGLEIQANAKVLENKDGLNINLFGTYAKNKNEVIELVDSLSTMILASGPRGTIEARPGGPMGALYGLGYERAPDGQIIYDENGLPLLGSEIKYIGNATPDWRGSIGTNFRYKNFGLNILFDGQFGGVAYSLTHAVLMEEGKLTKTLPGRYNGIIGDGVIKGADGTFRPNDVLVTNMQTYYNRHFNRDNVEANTFSTDYIKLREVRFDYTVPASILEKLKLQRASIGVFGRDLFMITEWPAFDPEVGTLDGTSIVGGFEVGQFPPTRTLGLNLTIGI</sequence>
<dbReference type="NCBIfam" id="TIGR04057">
    <property type="entry name" value="SusC_RagA_signa"/>
    <property type="match status" value="1"/>
</dbReference>
<keyword evidence="8" id="KW-0798">TonB box</keyword>
<feature type="domain" description="TonB-dependent receptor plug" evidence="13">
    <location>
        <begin position="146"/>
        <end position="271"/>
    </location>
</feature>
<evidence type="ECO:0000256" key="1">
    <source>
        <dbReference type="ARBA" id="ARBA00004571"/>
    </source>
</evidence>
<evidence type="ECO:0000259" key="13">
    <source>
        <dbReference type="Pfam" id="PF07715"/>
    </source>
</evidence>
<dbReference type="Gene3D" id="2.170.130.10">
    <property type="entry name" value="TonB-dependent receptor, plug domain"/>
    <property type="match status" value="1"/>
</dbReference>
<dbReference type="InterPro" id="IPR012910">
    <property type="entry name" value="Plug_dom"/>
</dbReference>
<dbReference type="PROSITE" id="PS52016">
    <property type="entry name" value="TONB_DEPENDENT_REC_3"/>
    <property type="match status" value="1"/>
</dbReference>
<dbReference type="GO" id="GO:0009279">
    <property type="term" value="C:cell outer membrane"/>
    <property type="evidence" value="ECO:0007669"/>
    <property type="project" value="UniProtKB-SubCell"/>
</dbReference>
<evidence type="ECO:0000256" key="10">
    <source>
        <dbReference type="ARBA" id="ARBA00023237"/>
    </source>
</evidence>
<gene>
    <name evidence="14" type="ORF">GXP69_16890</name>
</gene>
<keyword evidence="15" id="KW-1185">Reference proteome</keyword>
<dbReference type="NCBIfam" id="TIGR04056">
    <property type="entry name" value="OMP_RagA_SusC"/>
    <property type="match status" value="1"/>
</dbReference>
<dbReference type="SUPFAM" id="SSF49464">
    <property type="entry name" value="Carboxypeptidase regulatory domain-like"/>
    <property type="match status" value="1"/>
</dbReference>
<dbReference type="SUPFAM" id="SSF56935">
    <property type="entry name" value="Porins"/>
    <property type="match status" value="1"/>
</dbReference>
<evidence type="ECO:0000256" key="5">
    <source>
        <dbReference type="ARBA" id="ARBA00022692"/>
    </source>
</evidence>
<keyword evidence="10 11" id="KW-0998">Cell outer membrane</keyword>
<evidence type="ECO:0000256" key="3">
    <source>
        <dbReference type="ARBA" id="ARBA00022452"/>
    </source>
</evidence>
<evidence type="ECO:0000256" key="2">
    <source>
        <dbReference type="ARBA" id="ARBA00022448"/>
    </source>
</evidence>
<protein>
    <submittedName>
        <fullName evidence="14">SusC/RagA family TonB-linked outer membrane protein</fullName>
    </submittedName>
</protein>
<dbReference type="RefSeq" id="WP_163916491.1">
    <property type="nucleotide sequence ID" value="NZ_JAAGWD010000009.1"/>
</dbReference>
<evidence type="ECO:0000256" key="8">
    <source>
        <dbReference type="ARBA" id="ARBA00023077"/>
    </source>
</evidence>
<dbReference type="InterPro" id="IPR008969">
    <property type="entry name" value="CarboxyPept-like_regulatory"/>
</dbReference>
<evidence type="ECO:0000256" key="7">
    <source>
        <dbReference type="ARBA" id="ARBA00023065"/>
    </source>
</evidence>
<dbReference type="InterPro" id="IPR039426">
    <property type="entry name" value="TonB-dep_rcpt-like"/>
</dbReference>
<dbReference type="Pfam" id="PF07715">
    <property type="entry name" value="Plug"/>
    <property type="match status" value="1"/>
</dbReference>
<comment type="similarity">
    <text evidence="11">Belongs to the TonB-dependent receptor family.</text>
</comment>
<keyword evidence="12" id="KW-0732">Signal</keyword>
<dbReference type="PANTHER" id="PTHR32552:SF81">
    <property type="entry name" value="TONB-DEPENDENT OUTER MEMBRANE RECEPTOR"/>
    <property type="match status" value="1"/>
</dbReference>
<dbReference type="PANTHER" id="PTHR32552">
    <property type="entry name" value="FERRICHROME IRON RECEPTOR-RELATED"/>
    <property type="match status" value="1"/>
</dbReference>
<dbReference type="Pfam" id="PF13715">
    <property type="entry name" value="CarbopepD_reg_2"/>
    <property type="match status" value="1"/>
</dbReference>
<evidence type="ECO:0000256" key="4">
    <source>
        <dbReference type="ARBA" id="ARBA00022496"/>
    </source>
</evidence>
<dbReference type="InterPro" id="IPR037066">
    <property type="entry name" value="Plug_dom_sf"/>
</dbReference>
<evidence type="ECO:0000256" key="12">
    <source>
        <dbReference type="SAM" id="SignalP"/>
    </source>
</evidence>
<evidence type="ECO:0000256" key="11">
    <source>
        <dbReference type="PROSITE-ProRule" id="PRU01360"/>
    </source>
</evidence>
<dbReference type="EMBL" id="JAAGWD010000009">
    <property type="protein sequence ID" value="NEM99378.1"/>
    <property type="molecule type" value="Genomic_DNA"/>
</dbReference>
<evidence type="ECO:0000313" key="14">
    <source>
        <dbReference type="EMBL" id="NEM99378.1"/>
    </source>
</evidence>
<evidence type="ECO:0000313" key="15">
    <source>
        <dbReference type="Proteomes" id="UP000474777"/>
    </source>
</evidence>
<reference evidence="14 15" key="1">
    <citation type="submission" date="2020-02" db="EMBL/GenBank/DDBJ databases">
        <authorList>
            <person name="Kim M.K."/>
        </authorList>
    </citation>
    <scope>NUCLEOTIDE SEQUENCE [LARGE SCALE GENOMIC DNA]</scope>
    <source>
        <strain evidence="14 15">BT327</strain>
    </source>
</reference>
<feature type="signal peptide" evidence="12">
    <location>
        <begin position="1"/>
        <end position="33"/>
    </location>
</feature>
<organism evidence="14 15">
    <name type="scientific">Pontibacter burrus</name>
    <dbReference type="NCBI Taxonomy" id="2704466"/>
    <lineage>
        <taxon>Bacteria</taxon>
        <taxon>Pseudomonadati</taxon>
        <taxon>Bacteroidota</taxon>
        <taxon>Cytophagia</taxon>
        <taxon>Cytophagales</taxon>
        <taxon>Hymenobacteraceae</taxon>
        <taxon>Pontibacter</taxon>
    </lineage>
</organism>
<name>A0A6B3M0K0_9BACT</name>
<keyword evidence="9 11" id="KW-0472">Membrane</keyword>
<dbReference type="InterPro" id="IPR036942">
    <property type="entry name" value="Beta-barrel_TonB_sf"/>
</dbReference>
<keyword evidence="7" id="KW-0406">Ion transport</keyword>
<dbReference type="Proteomes" id="UP000474777">
    <property type="component" value="Unassembled WGS sequence"/>
</dbReference>